<evidence type="ECO:0000256" key="1">
    <source>
        <dbReference type="ARBA" id="ARBA00022676"/>
    </source>
</evidence>
<evidence type="ECO:0000313" key="4">
    <source>
        <dbReference type="Proteomes" id="UP000309747"/>
    </source>
</evidence>
<dbReference type="EMBL" id="SUNI01000006">
    <property type="protein sequence ID" value="TJZ91986.1"/>
    <property type="molecule type" value="Genomic_DNA"/>
</dbReference>
<gene>
    <name evidence="3" type="ORF">FA743_09200</name>
</gene>
<reference evidence="3 4" key="1">
    <citation type="submission" date="2019-04" db="EMBL/GenBank/DDBJ databases">
        <authorList>
            <person name="Li J."/>
        </authorList>
    </citation>
    <scope>NUCLEOTIDE SEQUENCE [LARGE SCALE GENOMIC DNA]</scope>
    <source>
        <strain evidence="3 4">KCTC 42687</strain>
    </source>
</reference>
<dbReference type="PANTHER" id="PTHR34136:SF1">
    <property type="entry name" value="UDP-N-ACETYL-D-MANNOSAMINURONIC ACID TRANSFERASE"/>
    <property type="match status" value="1"/>
</dbReference>
<name>A0A4U0RAT7_9RHOB</name>
<comment type="caution">
    <text evidence="3">The sequence shown here is derived from an EMBL/GenBank/DDBJ whole genome shotgun (WGS) entry which is preliminary data.</text>
</comment>
<evidence type="ECO:0000256" key="2">
    <source>
        <dbReference type="ARBA" id="ARBA00022679"/>
    </source>
</evidence>
<dbReference type="PANTHER" id="PTHR34136">
    <property type="match status" value="1"/>
</dbReference>
<dbReference type="GO" id="GO:0016758">
    <property type="term" value="F:hexosyltransferase activity"/>
    <property type="evidence" value="ECO:0007669"/>
    <property type="project" value="TreeGrafter"/>
</dbReference>
<dbReference type="InterPro" id="IPR004629">
    <property type="entry name" value="WecG_TagA_CpsF"/>
</dbReference>
<dbReference type="Proteomes" id="UP000309747">
    <property type="component" value="Unassembled WGS sequence"/>
</dbReference>
<accession>A0A4U0RAT7</accession>
<keyword evidence="1" id="KW-0328">Glycosyltransferase</keyword>
<protein>
    <submittedName>
        <fullName evidence="3">WecB/TagA/CpsF family glycosyltransferase</fullName>
    </submittedName>
</protein>
<dbReference type="CDD" id="cd06533">
    <property type="entry name" value="Glyco_transf_WecG_TagA"/>
    <property type="match status" value="1"/>
</dbReference>
<evidence type="ECO:0000313" key="3">
    <source>
        <dbReference type="EMBL" id="TJZ91986.1"/>
    </source>
</evidence>
<dbReference type="NCBIfam" id="TIGR00696">
    <property type="entry name" value="wecG_tagA_cpsF"/>
    <property type="match status" value="1"/>
</dbReference>
<sequence>MQFQVGTGRVALTVPDVESLLAIIGERLQEGRGFALATMNVDHLEKLRSDDRFRRAYAGHDLIVADGNPIVWLAKLGGAPVSLVPGSDLVAALCTVAAGKDRSVAIIAGTEESGRIAADRLMAKIPGLRVVLVAAPGFPFDPEGPEADALLDRLAASGAGLCLLAVGAPRQEILAARGRRHCPDVGFASVGAGIDFIAGRQKRAPGLVRAARMEWLWRASLSPMRLGPRYLRGAMILPGHALRALAHRRRR</sequence>
<dbReference type="AlphaFoldDB" id="A0A4U0RAT7"/>
<keyword evidence="2 3" id="KW-0808">Transferase</keyword>
<organism evidence="3 4">
    <name type="scientific">Paracoccus gahaiensis</name>
    <dbReference type="NCBI Taxonomy" id="1706839"/>
    <lineage>
        <taxon>Bacteria</taxon>
        <taxon>Pseudomonadati</taxon>
        <taxon>Pseudomonadota</taxon>
        <taxon>Alphaproteobacteria</taxon>
        <taxon>Rhodobacterales</taxon>
        <taxon>Paracoccaceae</taxon>
        <taxon>Paracoccus</taxon>
    </lineage>
</organism>
<keyword evidence="4" id="KW-1185">Reference proteome</keyword>
<proteinExistence type="predicted"/>
<dbReference type="OrthoDB" id="9771846at2"/>
<dbReference type="Pfam" id="PF03808">
    <property type="entry name" value="Glyco_tran_WecG"/>
    <property type="match status" value="1"/>
</dbReference>